<sequence>MVSEFRINIFIGGHGCKLGMCIMINVFCVVLIAKESLPFRRTFVLYCRAMGKFLRLLNYLKRRSFIKYINKTNTSKKNNT</sequence>
<keyword evidence="1" id="KW-0472">Membrane</keyword>
<evidence type="ECO:0000313" key="3">
    <source>
        <dbReference type="Proteomes" id="UP000775213"/>
    </source>
</evidence>
<keyword evidence="1" id="KW-0812">Transmembrane</keyword>
<feature type="transmembrane region" description="Helical" evidence="1">
    <location>
        <begin position="7"/>
        <end position="33"/>
    </location>
</feature>
<proteinExistence type="predicted"/>
<reference evidence="2 3" key="1">
    <citation type="journal article" date="2021" name="Hortic Res">
        <title>Chromosome-scale assembly of the Dendrobium chrysotoxum genome enhances the understanding of orchid evolution.</title>
        <authorList>
            <person name="Zhang Y."/>
            <person name="Zhang G.Q."/>
            <person name="Zhang D."/>
            <person name="Liu X.D."/>
            <person name="Xu X.Y."/>
            <person name="Sun W.H."/>
            <person name="Yu X."/>
            <person name="Zhu X."/>
            <person name="Wang Z.W."/>
            <person name="Zhao X."/>
            <person name="Zhong W.Y."/>
            <person name="Chen H."/>
            <person name="Yin W.L."/>
            <person name="Huang T."/>
            <person name="Niu S.C."/>
            <person name="Liu Z.J."/>
        </authorList>
    </citation>
    <scope>NUCLEOTIDE SEQUENCE [LARGE SCALE GENOMIC DNA]</scope>
    <source>
        <strain evidence="2">Lindl</strain>
    </source>
</reference>
<gene>
    <name evidence="2" type="ORF">IEQ34_007189</name>
</gene>
<evidence type="ECO:0000313" key="2">
    <source>
        <dbReference type="EMBL" id="KAH0464403.1"/>
    </source>
</evidence>
<comment type="caution">
    <text evidence="2">The sequence shown here is derived from an EMBL/GenBank/DDBJ whole genome shotgun (WGS) entry which is preliminary data.</text>
</comment>
<accession>A0AAV7HA75</accession>
<dbReference type="Proteomes" id="UP000775213">
    <property type="component" value="Unassembled WGS sequence"/>
</dbReference>
<protein>
    <submittedName>
        <fullName evidence="2">Uncharacterized protein</fullName>
    </submittedName>
</protein>
<evidence type="ECO:0000256" key="1">
    <source>
        <dbReference type="SAM" id="Phobius"/>
    </source>
</evidence>
<keyword evidence="1" id="KW-1133">Transmembrane helix</keyword>
<keyword evidence="3" id="KW-1185">Reference proteome</keyword>
<dbReference type="AlphaFoldDB" id="A0AAV7HA75"/>
<name>A0AAV7HA75_DENCH</name>
<dbReference type="EMBL" id="JAGFBR010000007">
    <property type="protein sequence ID" value="KAH0464403.1"/>
    <property type="molecule type" value="Genomic_DNA"/>
</dbReference>
<organism evidence="2 3">
    <name type="scientific">Dendrobium chrysotoxum</name>
    <name type="common">Orchid</name>
    <dbReference type="NCBI Taxonomy" id="161865"/>
    <lineage>
        <taxon>Eukaryota</taxon>
        <taxon>Viridiplantae</taxon>
        <taxon>Streptophyta</taxon>
        <taxon>Embryophyta</taxon>
        <taxon>Tracheophyta</taxon>
        <taxon>Spermatophyta</taxon>
        <taxon>Magnoliopsida</taxon>
        <taxon>Liliopsida</taxon>
        <taxon>Asparagales</taxon>
        <taxon>Orchidaceae</taxon>
        <taxon>Epidendroideae</taxon>
        <taxon>Malaxideae</taxon>
        <taxon>Dendrobiinae</taxon>
        <taxon>Dendrobium</taxon>
    </lineage>
</organism>